<gene>
    <name evidence="1" type="ORF">QNI14_06785</name>
</gene>
<dbReference type="GO" id="GO:0016787">
    <property type="term" value="F:hydrolase activity"/>
    <property type="evidence" value="ECO:0007669"/>
    <property type="project" value="UniProtKB-KW"/>
</dbReference>
<comment type="caution">
    <text evidence="1">The sequence shown here is derived from an EMBL/GenBank/DDBJ whole genome shotgun (WGS) entry which is preliminary data.</text>
</comment>
<dbReference type="EMBL" id="JASJND010000004">
    <property type="protein sequence ID" value="MDJ1114153.1"/>
    <property type="molecule type" value="Genomic_DNA"/>
</dbReference>
<keyword evidence="2" id="KW-1185">Reference proteome</keyword>
<evidence type="ECO:0000313" key="2">
    <source>
        <dbReference type="Proteomes" id="UP001321481"/>
    </source>
</evidence>
<dbReference type="SUPFAM" id="SSF51445">
    <property type="entry name" value="(Trans)glycosidases"/>
    <property type="match status" value="1"/>
</dbReference>
<reference evidence="1 2" key="1">
    <citation type="submission" date="2023-05" db="EMBL/GenBank/DDBJ databases">
        <title>Microbacterium dauci sp.nov., Isolated from Carrot Rhizosphere Soil.</title>
        <authorList>
            <person name="Xiao Z."/>
            <person name="Zheng J."/>
        </authorList>
    </citation>
    <scope>NUCLEOTIDE SEQUENCE [LARGE SCALE GENOMIC DNA]</scope>
    <source>
        <strain evidence="1 2">LX3-4</strain>
    </source>
</reference>
<sequence length="178" mass="19031">MAASLVKDDPGHVETAKLWNGIRSRLDATHPGRVLLSEWGDSAWAVPAGFHGGFFLQFGGDSDGWPLKSLFNDNAGTVHEAWNQTEVWAGADGTGHAADFVAAWREAADAIERDGPGGVVGLPTANHDFTRMVSGPRDAEQARAAHLLVLTWPAMPSVYYGDEIGMRYLPGLAPHEGS</sequence>
<keyword evidence="1" id="KW-0378">Hydrolase</keyword>
<organism evidence="1 2">
    <name type="scientific">Microbacterium dauci</name>
    <dbReference type="NCBI Taxonomy" id="3048008"/>
    <lineage>
        <taxon>Bacteria</taxon>
        <taxon>Bacillati</taxon>
        <taxon>Actinomycetota</taxon>
        <taxon>Actinomycetes</taxon>
        <taxon>Micrococcales</taxon>
        <taxon>Microbacteriaceae</taxon>
        <taxon>Microbacterium</taxon>
    </lineage>
</organism>
<name>A0ABT6ZDD9_9MICO</name>
<dbReference type="RefSeq" id="WP_283715731.1">
    <property type="nucleotide sequence ID" value="NZ_JASJND010000004.1"/>
</dbReference>
<proteinExistence type="predicted"/>
<evidence type="ECO:0000313" key="1">
    <source>
        <dbReference type="EMBL" id="MDJ1114153.1"/>
    </source>
</evidence>
<dbReference type="InterPro" id="IPR017853">
    <property type="entry name" value="GH"/>
</dbReference>
<dbReference type="Proteomes" id="UP001321481">
    <property type="component" value="Unassembled WGS sequence"/>
</dbReference>
<protein>
    <submittedName>
        <fullName evidence="1">Alpha-amylase family glycosyl hydrolase</fullName>
    </submittedName>
</protein>
<accession>A0ABT6ZDD9</accession>
<dbReference type="Gene3D" id="3.20.20.80">
    <property type="entry name" value="Glycosidases"/>
    <property type="match status" value="1"/>
</dbReference>